<protein>
    <submittedName>
        <fullName evidence="1">Uncharacterized protein</fullName>
    </submittedName>
</protein>
<comment type="caution">
    <text evidence="1">The sequence shown here is derived from an EMBL/GenBank/DDBJ whole genome shotgun (WGS) entry which is preliminary data.</text>
</comment>
<keyword evidence="2" id="KW-1185">Reference proteome</keyword>
<organism evidence="1 2">
    <name type="scientific">Penicillium nalgiovense</name>
    <dbReference type="NCBI Taxonomy" id="60175"/>
    <lineage>
        <taxon>Eukaryota</taxon>
        <taxon>Fungi</taxon>
        <taxon>Dikarya</taxon>
        <taxon>Ascomycota</taxon>
        <taxon>Pezizomycotina</taxon>
        <taxon>Eurotiomycetes</taxon>
        <taxon>Eurotiomycetidae</taxon>
        <taxon>Eurotiales</taxon>
        <taxon>Aspergillaceae</taxon>
        <taxon>Penicillium</taxon>
    </lineage>
</organism>
<name>A0A1V6UQ32_PENNA</name>
<dbReference type="AlphaFoldDB" id="A0A1V6UQ32"/>
<feature type="non-terminal residue" evidence="1">
    <location>
        <position position="36"/>
    </location>
</feature>
<evidence type="ECO:0000313" key="2">
    <source>
        <dbReference type="Proteomes" id="UP000191691"/>
    </source>
</evidence>
<gene>
    <name evidence="1" type="ORF">PENNAL_c0746G11436</name>
</gene>
<evidence type="ECO:0000313" key="1">
    <source>
        <dbReference type="EMBL" id="OQE40534.1"/>
    </source>
</evidence>
<proteinExistence type="predicted"/>
<dbReference type="Proteomes" id="UP000191691">
    <property type="component" value="Unassembled WGS sequence"/>
</dbReference>
<sequence length="36" mass="4056">MQFLIVRPKNLHIVAEFIGLSPDRVTFVKTVIQSGT</sequence>
<reference evidence="2" key="1">
    <citation type="journal article" date="2017" name="Nat. Microbiol.">
        <title>Global analysis of biosynthetic gene clusters reveals vast potential of secondary metabolite production in Penicillium species.</title>
        <authorList>
            <person name="Nielsen J.C."/>
            <person name="Grijseels S."/>
            <person name="Prigent S."/>
            <person name="Ji B."/>
            <person name="Dainat J."/>
            <person name="Nielsen K.F."/>
            <person name="Frisvad J.C."/>
            <person name="Workman M."/>
            <person name="Nielsen J."/>
        </authorList>
    </citation>
    <scope>NUCLEOTIDE SEQUENCE [LARGE SCALE GENOMIC DNA]</scope>
    <source>
        <strain evidence="2">IBT 13039</strain>
    </source>
</reference>
<accession>A0A1V6UQ32</accession>
<dbReference type="EMBL" id="MOOB01000746">
    <property type="protein sequence ID" value="OQE40534.1"/>
    <property type="molecule type" value="Genomic_DNA"/>
</dbReference>